<feature type="compositionally biased region" description="Basic and acidic residues" evidence="1">
    <location>
        <begin position="91"/>
        <end position="107"/>
    </location>
</feature>
<comment type="caution">
    <text evidence="2">The sequence shown here is derived from an EMBL/GenBank/DDBJ whole genome shotgun (WGS) entry which is preliminary data.</text>
</comment>
<reference evidence="3" key="1">
    <citation type="submission" date="2012-08" db="EMBL/GenBank/DDBJ databases">
        <title>The Genome Sequence of Wuchereria bancrofti.</title>
        <authorList>
            <person name="Nutman T.B."/>
            <person name="Fink D.L."/>
            <person name="Russ C."/>
            <person name="Young S."/>
            <person name="Zeng Q."/>
            <person name="Koehrsen M."/>
            <person name="Alvarado L."/>
            <person name="Berlin A."/>
            <person name="Chapman S.B."/>
            <person name="Chen Z."/>
            <person name="Freedman E."/>
            <person name="Gellesch M."/>
            <person name="Goldberg J."/>
            <person name="Griggs A."/>
            <person name="Gujja S."/>
            <person name="Heilman E.R."/>
            <person name="Heiman D."/>
            <person name="Hepburn T."/>
            <person name="Howarth C."/>
            <person name="Jen D."/>
            <person name="Larson L."/>
            <person name="Lewis B."/>
            <person name="Mehta T."/>
            <person name="Park D."/>
            <person name="Pearson M."/>
            <person name="Roberts A."/>
            <person name="Saif S."/>
            <person name="Shea T."/>
            <person name="Shenoy N."/>
            <person name="Sisk P."/>
            <person name="Stolte C."/>
            <person name="Sykes S."/>
            <person name="Walk T."/>
            <person name="White J."/>
            <person name="Yandava C."/>
            <person name="Haas B."/>
            <person name="Henn M.R."/>
            <person name="Nusbaum C."/>
            <person name="Birren B."/>
        </authorList>
    </citation>
    <scope>NUCLEOTIDE SEQUENCE [LARGE SCALE GENOMIC DNA]</scope>
    <source>
        <strain evidence="3">NA</strain>
    </source>
</reference>
<accession>J9DU26</accession>
<name>J9DU26_WUCBA</name>
<gene>
    <name evidence="2" type="ORF">WUBG_15945</name>
</gene>
<sequence>MEEGNVPQIQMKFPIRLKKLKSEDKPPLSDTICKDDVRGPSNLQKQRFNTYFEMSNKCRKMRQMSIEERKIWSTKQTSACIISIPYCKLKSEDKPPLSDTICKDDVRGPSNLQKQRL</sequence>
<feature type="region of interest" description="Disordered" evidence="1">
    <location>
        <begin position="91"/>
        <end position="117"/>
    </location>
</feature>
<dbReference type="EMBL" id="ADBV01014627">
    <property type="protein sequence ID" value="EJW73148.1"/>
    <property type="molecule type" value="Genomic_DNA"/>
</dbReference>
<dbReference type="AlphaFoldDB" id="J9DU26"/>
<dbReference type="Proteomes" id="UP000004810">
    <property type="component" value="Unassembled WGS sequence"/>
</dbReference>
<organism evidence="2 3">
    <name type="scientific">Wuchereria bancrofti</name>
    <dbReference type="NCBI Taxonomy" id="6293"/>
    <lineage>
        <taxon>Eukaryota</taxon>
        <taxon>Metazoa</taxon>
        <taxon>Ecdysozoa</taxon>
        <taxon>Nematoda</taxon>
        <taxon>Chromadorea</taxon>
        <taxon>Rhabditida</taxon>
        <taxon>Spirurina</taxon>
        <taxon>Spiruromorpha</taxon>
        <taxon>Filarioidea</taxon>
        <taxon>Onchocercidae</taxon>
        <taxon>Wuchereria</taxon>
    </lineage>
</organism>
<proteinExistence type="predicted"/>
<evidence type="ECO:0000256" key="1">
    <source>
        <dbReference type="SAM" id="MobiDB-lite"/>
    </source>
</evidence>
<evidence type="ECO:0000313" key="2">
    <source>
        <dbReference type="EMBL" id="EJW73148.1"/>
    </source>
</evidence>
<protein>
    <submittedName>
        <fullName evidence="2">Uncharacterized protein</fullName>
    </submittedName>
</protein>
<evidence type="ECO:0000313" key="3">
    <source>
        <dbReference type="Proteomes" id="UP000004810"/>
    </source>
</evidence>